<gene>
    <name evidence="1" type="ORF">NOR_08619</name>
</gene>
<evidence type="ECO:0008006" key="3">
    <source>
        <dbReference type="Google" id="ProtNLM"/>
    </source>
</evidence>
<organism evidence="1 2">
    <name type="scientific">Metarhizium rileyi (strain RCEF 4871)</name>
    <name type="common">Nomuraea rileyi</name>
    <dbReference type="NCBI Taxonomy" id="1649241"/>
    <lineage>
        <taxon>Eukaryota</taxon>
        <taxon>Fungi</taxon>
        <taxon>Dikarya</taxon>
        <taxon>Ascomycota</taxon>
        <taxon>Pezizomycotina</taxon>
        <taxon>Sordariomycetes</taxon>
        <taxon>Hypocreomycetidae</taxon>
        <taxon>Hypocreales</taxon>
        <taxon>Clavicipitaceae</taxon>
        <taxon>Metarhizium</taxon>
    </lineage>
</organism>
<reference evidence="1 2" key="1">
    <citation type="journal article" date="2016" name="Genome Biol. Evol.">
        <title>Divergent and convergent evolution of fungal pathogenicity.</title>
        <authorList>
            <person name="Shang Y."/>
            <person name="Xiao G."/>
            <person name="Zheng P."/>
            <person name="Cen K."/>
            <person name="Zhan S."/>
            <person name="Wang C."/>
        </authorList>
    </citation>
    <scope>NUCLEOTIDE SEQUENCE [LARGE SCALE GENOMIC DNA]</scope>
    <source>
        <strain evidence="1 2">RCEF 4871</strain>
    </source>
</reference>
<dbReference type="OrthoDB" id="4633509at2759"/>
<dbReference type="Proteomes" id="UP000243498">
    <property type="component" value="Unassembled WGS sequence"/>
</dbReference>
<evidence type="ECO:0000313" key="1">
    <source>
        <dbReference type="EMBL" id="OAA34218.1"/>
    </source>
</evidence>
<dbReference type="AlphaFoldDB" id="A0A166W084"/>
<dbReference type="STRING" id="1081105.A0A166W084"/>
<proteinExistence type="predicted"/>
<dbReference type="EMBL" id="AZHC01000059">
    <property type="protein sequence ID" value="OAA34218.1"/>
    <property type="molecule type" value="Genomic_DNA"/>
</dbReference>
<sequence>MSLSERIRWRPPAKSPLVSAFEKRCRKAKQQRFLDESLMDEHQTTCTWQDFRRPTLRRCHLQGKLNFIDRVGYGLDGIVWKVEIDNRIAALKVFWDTEAPEDTRYWAMQRECQNASLLQMIHFATEHFPDSIWLNPNPRTFSDAVQNLHAFSDEGRERKQFRDVPGTVNYASTPRTRKCFGWMNVRGEDLCALPSDVRPPEANMDGLARAISPTESYYAILYEFLPDNSCGLAKDVLQSQLDFFWLSGFCLVPLRSENWKGPGILLDLADLICPWQAGWFSSLYRRPQAEEITESLVCLQ</sequence>
<dbReference type="OMA" id="RKCFGWM"/>
<keyword evidence="2" id="KW-1185">Reference proteome</keyword>
<protein>
    <recommendedName>
        <fullName evidence="3">Protein kinase-like domain protein</fullName>
    </recommendedName>
</protein>
<name>A0A166W084_METRR</name>
<accession>A0A166W084</accession>
<evidence type="ECO:0000313" key="2">
    <source>
        <dbReference type="Proteomes" id="UP000243498"/>
    </source>
</evidence>
<comment type="caution">
    <text evidence="1">The sequence shown here is derived from an EMBL/GenBank/DDBJ whole genome shotgun (WGS) entry which is preliminary data.</text>
</comment>